<dbReference type="AlphaFoldDB" id="C1FU05"/>
<accession>C1FU05</accession>
<evidence type="ECO:0000313" key="1">
    <source>
        <dbReference type="EMBL" id="ACO84101.1"/>
    </source>
</evidence>
<gene>
    <name evidence="1" type="ordered locus">CLM_0859</name>
</gene>
<dbReference type="Proteomes" id="UP000001374">
    <property type="component" value="Chromosome"/>
</dbReference>
<dbReference type="EMBL" id="CP001581">
    <property type="protein sequence ID" value="ACO84101.1"/>
    <property type="molecule type" value="Genomic_DNA"/>
</dbReference>
<organism evidence="1 2">
    <name type="scientific">Clostridium botulinum (strain Kyoto / Type A2)</name>
    <dbReference type="NCBI Taxonomy" id="536232"/>
    <lineage>
        <taxon>Bacteria</taxon>
        <taxon>Bacillati</taxon>
        <taxon>Bacillota</taxon>
        <taxon>Clostridia</taxon>
        <taxon>Eubacteriales</taxon>
        <taxon>Clostridiaceae</taxon>
        <taxon>Clostridium</taxon>
    </lineage>
</organism>
<dbReference type="KEGG" id="cby:CLM_0859"/>
<protein>
    <submittedName>
        <fullName evidence="1">Uncharacterized protein</fullName>
    </submittedName>
</protein>
<name>C1FU05_CLOBJ</name>
<proteinExistence type="predicted"/>
<dbReference type="HOGENOM" id="CLU_3342141_0_0_9"/>
<evidence type="ECO:0000313" key="2">
    <source>
        <dbReference type="Proteomes" id="UP000001374"/>
    </source>
</evidence>
<sequence>MIAPQRLKSKFINKSVLFMSTGGGVKINNIKMIISLV</sequence>
<reference evidence="1 2" key="1">
    <citation type="submission" date="2008-10" db="EMBL/GenBank/DDBJ databases">
        <title>Genome sequence of Clostridium botulinum A2 Kyoto.</title>
        <authorList>
            <person name="Shrivastava S."/>
            <person name="Brinkac L.M."/>
            <person name="Brown J.L."/>
            <person name="Bruce D."/>
            <person name="Detter C.C."/>
            <person name="Johnson E.A."/>
            <person name="Munk C.A."/>
            <person name="Smith L.A."/>
            <person name="Smith T.J."/>
            <person name="Sutton G."/>
            <person name="Brettin T.S."/>
        </authorList>
    </citation>
    <scope>NUCLEOTIDE SEQUENCE [LARGE SCALE GENOMIC DNA]</scope>
    <source>
        <strain evidence="2">Kyoto / Type A2</strain>
    </source>
</reference>